<protein>
    <submittedName>
        <fullName evidence="1">Uncharacterized protein</fullName>
    </submittedName>
</protein>
<proteinExistence type="predicted"/>
<dbReference type="EMBL" id="MFUC01000007">
    <property type="protein sequence ID" value="OGI72375.1"/>
    <property type="molecule type" value="Genomic_DNA"/>
</dbReference>
<reference evidence="1 2" key="1">
    <citation type="journal article" date="2016" name="Nat. Commun.">
        <title>Thousands of microbial genomes shed light on interconnected biogeochemical processes in an aquifer system.</title>
        <authorList>
            <person name="Anantharaman K."/>
            <person name="Brown C.T."/>
            <person name="Hug L.A."/>
            <person name="Sharon I."/>
            <person name="Castelle C.J."/>
            <person name="Probst A.J."/>
            <person name="Thomas B.C."/>
            <person name="Singh A."/>
            <person name="Wilkins M.J."/>
            <person name="Karaoz U."/>
            <person name="Brodie E.L."/>
            <person name="Williams K.H."/>
            <person name="Hubbard S.S."/>
            <person name="Banfield J.F."/>
        </authorList>
    </citation>
    <scope>NUCLEOTIDE SEQUENCE [LARGE SCALE GENOMIC DNA]</scope>
</reference>
<dbReference type="STRING" id="1801752.A3J61_00860"/>
<sequence>MYDEEKDIKDINELDTDGVLPNKINRFSDEAFKTGDEEDLEVPVDEVVDDEFSVGFQADADEERESSAGETN</sequence>
<evidence type="ECO:0000313" key="2">
    <source>
        <dbReference type="Proteomes" id="UP000179686"/>
    </source>
</evidence>
<gene>
    <name evidence="1" type="ORF">A3J61_00860</name>
</gene>
<accession>A0A1F6VSE4</accession>
<evidence type="ECO:0000313" key="1">
    <source>
        <dbReference type="EMBL" id="OGI72375.1"/>
    </source>
</evidence>
<comment type="caution">
    <text evidence="1">The sequence shown here is derived from an EMBL/GenBank/DDBJ whole genome shotgun (WGS) entry which is preliminary data.</text>
</comment>
<dbReference type="AlphaFoldDB" id="A0A1F6VSE4"/>
<organism evidence="1 2">
    <name type="scientific">Candidatus Nomurabacteria bacterium RIFCSPHIGHO2_02_FULL_38_15</name>
    <dbReference type="NCBI Taxonomy" id="1801752"/>
    <lineage>
        <taxon>Bacteria</taxon>
        <taxon>Candidatus Nomuraibacteriota</taxon>
    </lineage>
</organism>
<dbReference type="Proteomes" id="UP000179686">
    <property type="component" value="Unassembled WGS sequence"/>
</dbReference>
<name>A0A1F6VSE4_9BACT</name>